<evidence type="ECO:0000313" key="2">
    <source>
        <dbReference type="Proteomes" id="UP000242616"/>
    </source>
</evidence>
<dbReference type="InterPro" id="IPR021133">
    <property type="entry name" value="HEAT_type_2"/>
</dbReference>
<organism evidence="1 2">
    <name type="scientific">Thermosipho affectus</name>
    <dbReference type="NCBI Taxonomy" id="660294"/>
    <lineage>
        <taxon>Bacteria</taxon>
        <taxon>Thermotogati</taxon>
        <taxon>Thermotogota</taxon>
        <taxon>Thermotogae</taxon>
        <taxon>Thermotogales</taxon>
        <taxon>Fervidobacteriaceae</taxon>
        <taxon>Thermosipho</taxon>
    </lineage>
</organism>
<keyword evidence="2" id="KW-1185">Reference proteome</keyword>
<gene>
    <name evidence="1" type="ORF">XJ44_07500</name>
</gene>
<dbReference type="SUPFAM" id="SSF48371">
    <property type="entry name" value="ARM repeat"/>
    <property type="match status" value="1"/>
</dbReference>
<accession>A0ABX3IHQ5</accession>
<protein>
    <recommendedName>
        <fullName evidence="3">HEAT repeat domain-containing protein</fullName>
    </recommendedName>
</protein>
<name>A0ABX3IHQ5_9BACT</name>
<dbReference type="InterPro" id="IPR011989">
    <property type="entry name" value="ARM-like"/>
</dbReference>
<evidence type="ECO:0008006" key="3">
    <source>
        <dbReference type="Google" id="ProtNLM"/>
    </source>
</evidence>
<proteinExistence type="predicted"/>
<dbReference type="Proteomes" id="UP000242616">
    <property type="component" value="Unassembled WGS sequence"/>
</dbReference>
<dbReference type="InterPro" id="IPR016024">
    <property type="entry name" value="ARM-type_fold"/>
</dbReference>
<dbReference type="Gene3D" id="1.25.10.10">
    <property type="entry name" value="Leucine-rich Repeat Variant"/>
    <property type="match status" value="1"/>
</dbReference>
<dbReference type="RefSeq" id="WP_077198593.1">
    <property type="nucleotide sequence ID" value="NZ_LBFC01000022.1"/>
</dbReference>
<sequence length="204" mass="23444">MEREELIKRIIDEKGKEAVDDLIKLLDDEDSQVREIASEALFKLQEYSREKLLEEFKSRVLEAKKNDITLLYVIDILADIGEKSIKKDLYNVLSLYSFEEAELIIYEAIAKLGYGDEIYDILKYFLLGDAERKKFGAQAAMALSYVDRPQVVKDLVSAINSGDFDGEDLEIIKKALSNIVMKNSMYYDILKKLVGEDVEKYMGE</sequence>
<comment type="caution">
    <text evidence="1">The sequence shown here is derived from an EMBL/GenBank/DDBJ whole genome shotgun (WGS) entry which is preliminary data.</text>
</comment>
<dbReference type="EMBL" id="LBFC01000022">
    <property type="protein sequence ID" value="ONN26707.1"/>
    <property type="molecule type" value="Genomic_DNA"/>
</dbReference>
<evidence type="ECO:0000313" key="1">
    <source>
        <dbReference type="EMBL" id="ONN26707.1"/>
    </source>
</evidence>
<reference evidence="1 2" key="1">
    <citation type="submission" date="2015-06" db="EMBL/GenBank/DDBJ databases">
        <title>Genome sequencing of Thermotogales isolates from hydrothermal vents.</title>
        <authorList>
            <person name="Haverkamp T.H."/>
            <person name="Kublanov I.V."/>
            <person name="Nesbo C.L."/>
        </authorList>
    </citation>
    <scope>NUCLEOTIDE SEQUENCE [LARGE SCALE GENOMIC DNA]</scope>
    <source>
        <strain evidence="2">ik275mar</strain>
    </source>
</reference>
<dbReference type="PROSITE" id="PS50077">
    <property type="entry name" value="HEAT_REPEAT"/>
    <property type="match status" value="1"/>
</dbReference>